<keyword evidence="2" id="KW-1185">Reference proteome</keyword>
<evidence type="ECO:0008006" key="3">
    <source>
        <dbReference type="Google" id="ProtNLM"/>
    </source>
</evidence>
<organism evidence="1 2">
    <name type="scientific">Labilithrix luteola</name>
    <dbReference type="NCBI Taxonomy" id="1391654"/>
    <lineage>
        <taxon>Bacteria</taxon>
        <taxon>Pseudomonadati</taxon>
        <taxon>Myxococcota</taxon>
        <taxon>Polyangia</taxon>
        <taxon>Polyangiales</taxon>
        <taxon>Labilitrichaceae</taxon>
        <taxon>Labilithrix</taxon>
    </lineage>
</organism>
<dbReference type="OrthoDB" id="5405540at2"/>
<dbReference type="PROSITE" id="PS51257">
    <property type="entry name" value="PROKAR_LIPOPROTEIN"/>
    <property type="match status" value="1"/>
</dbReference>
<dbReference type="STRING" id="1391654.AKJ09_07858"/>
<proteinExistence type="predicted"/>
<accession>A0A0K1Q715</accession>
<dbReference type="Proteomes" id="UP000064967">
    <property type="component" value="Chromosome"/>
</dbReference>
<sequence>MARDWQLPLAFVLTALSSVGCGTPPPASQVPNARAAIDRVHATQDCGVGIHATAKIDHFGKGGRVRGELLMFALWPDRLRMDVVGPMNVGLVATLASGDGKFTLLDQREKRFYYGPASACNIARLTTVPMPAHVLVSILRGAPPVLKHEPNAATVEWSKSGYYVLKIASTRGAEQEIHIAPFKEDRGKPWQEQRMRVLEVEVRQQGIVLYHAELDNPEPGKMAKEQVDPDHIDPNIPPSGPTCNAELPMKIHVEVPGKNEDVQFRYENVEWNPPLTEGLFTQPVPEGIQVLQVTCE</sequence>
<dbReference type="EMBL" id="CP012333">
    <property type="protein sequence ID" value="AKV01195.1"/>
    <property type="molecule type" value="Genomic_DNA"/>
</dbReference>
<dbReference type="RefSeq" id="WP_146652346.1">
    <property type="nucleotide sequence ID" value="NZ_CP012333.1"/>
</dbReference>
<dbReference type="KEGG" id="llu:AKJ09_07858"/>
<evidence type="ECO:0000313" key="2">
    <source>
        <dbReference type="Proteomes" id="UP000064967"/>
    </source>
</evidence>
<gene>
    <name evidence="1" type="ORF">AKJ09_07858</name>
</gene>
<dbReference type="AlphaFoldDB" id="A0A0K1Q715"/>
<reference evidence="1 2" key="1">
    <citation type="submission" date="2015-08" db="EMBL/GenBank/DDBJ databases">
        <authorList>
            <person name="Babu N.S."/>
            <person name="Beckwith C.J."/>
            <person name="Beseler K.G."/>
            <person name="Brison A."/>
            <person name="Carone J.V."/>
            <person name="Caskin T.P."/>
            <person name="Diamond M."/>
            <person name="Durham M.E."/>
            <person name="Foxe J.M."/>
            <person name="Go M."/>
            <person name="Henderson B.A."/>
            <person name="Jones I.B."/>
            <person name="McGettigan J.A."/>
            <person name="Micheletti S.J."/>
            <person name="Nasrallah M.E."/>
            <person name="Ortiz D."/>
            <person name="Piller C.R."/>
            <person name="Privatt S.R."/>
            <person name="Schneider S.L."/>
            <person name="Sharp S."/>
            <person name="Smith T.C."/>
            <person name="Stanton J.D."/>
            <person name="Ullery H.E."/>
            <person name="Wilson R.J."/>
            <person name="Serrano M.G."/>
            <person name="Buck G."/>
            <person name="Lee V."/>
            <person name="Wang Y."/>
            <person name="Carvalho R."/>
            <person name="Voegtly L."/>
            <person name="Shi R."/>
            <person name="Duckworth R."/>
            <person name="Johnson A."/>
            <person name="Loviza R."/>
            <person name="Walstead R."/>
            <person name="Shah Z."/>
            <person name="Kiflezghi M."/>
            <person name="Wade K."/>
            <person name="Ball S.L."/>
            <person name="Bradley K.W."/>
            <person name="Asai D.J."/>
            <person name="Bowman C.A."/>
            <person name="Russell D.A."/>
            <person name="Pope W.H."/>
            <person name="Jacobs-Sera D."/>
            <person name="Hendrix R.W."/>
            <person name="Hatfull G.F."/>
        </authorList>
    </citation>
    <scope>NUCLEOTIDE SEQUENCE [LARGE SCALE GENOMIC DNA]</scope>
    <source>
        <strain evidence="1 2">DSM 27648</strain>
    </source>
</reference>
<evidence type="ECO:0000313" key="1">
    <source>
        <dbReference type="EMBL" id="AKV01195.1"/>
    </source>
</evidence>
<protein>
    <recommendedName>
        <fullName evidence="3">Lipoprotein</fullName>
    </recommendedName>
</protein>
<name>A0A0K1Q715_9BACT</name>